<gene>
    <name evidence="3" type="ORF">GCM10023172_34100</name>
</gene>
<evidence type="ECO:0000313" key="3">
    <source>
        <dbReference type="EMBL" id="GAA4505772.1"/>
    </source>
</evidence>
<dbReference type="Pfam" id="PF01584">
    <property type="entry name" value="CheW"/>
    <property type="match status" value="1"/>
</dbReference>
<reference evidence="4" key="1">
    <citation type="journal article" date="2019" name="Int. J. Syst. Evol. Microbiol.">
        <title>The Global Catalogue of Microorganisms (GCM) 10K type strain sequencing project: providing services to taxonomists for standard genome sequencing and annotation.</title>
        <authorList>
            <consortium name="The Broad Institute Genomics Platform"/>
            <consortium name="The Broad Institute Genome Sequencing Center for Infectious Disease"/>
            <person name="Wu L."/>
            <person name="Ma J."/>
        </authorList>
    </citation>
    <scope>NUCLEOTIDE SEQUENCE [LARGE SCALE GENOMIC DNA]</scope>
    <source>
        <strain evidence="4">JCM 17841</strain>
    </source>
</reference>
<dbReference type="EMBL" id="BAABGQ010000008">
    <property type="protein sequence ID" value="GAA4505772.1"/>
    <property type="molecule type" value="Genomic_DNA"/>
</dbReference>
<evidence type="ECO:0000313" key="4">
    <source>
        <dbReference type="Proteomes" id="UP001501243"/>
    </source>
</evidence>
<proteinExistence type="predicted"/>
<dbReference type="Gene3D" id="2.30.30.40">
    <property type="entry name" value="SH3 Domains"/>
    <property type="match status" value="1"/>
</dbReference>
<dbReference type="RefSeq" id="WP_208130927.1">
    <property type="nucleotide sequence ID" value="NZ_BAABGQ010000008.1"/>
</dbReference>
<feature type="compositionally biased region" description="Low complexity" evidence="1">
    <location>
        <begin position="186"/>
        <end position="198"/>
    </location>
</feature>
<feature type="domain" description="CheW-like" evidence="2">
    <location>
        <begin position="23"/>
        <end position="169"/>
    </location>
</feature>
<feature type="region of interest" description="Disordered" evidence="1">
    <location>
        <begin position="174"/>
        <end position="198"/>
    </location>
</feature>
<dbReference type="SUPFAM" id="SSF50341">
    <property type="entry name" value="CheW-like"/>
    <property type="match status" value="1"/>
</dbReference>
<dbReference type="InterPro" id="IPR002545">
    <property type="entry name" value="CheW-lke_dom"/>
</dbReference>
<name>A0ABP8QQ39_9BACT</name>
<evidence type="ECO:0000259" key="2">
    <source>
        <dbReference type="PROSITE" id="PS50851"/>
    </source>
</evidence>
<dbReference type="SMART" id="SM00260">
    <property type="entry name" value="CheW"/>
    <property type="match status" value="1"/>
</dbReference>
<dbReference type="InterPro" id="IPR039315">
    <property type="entry name" value="CheW"/>
</dbReference>
<dbReference type="PROSITE" id="PS50851">
    <property type="entry name" value="CHEW"/>
    <property type="match status" value="1"/>
</dbReference>
<dbReference type="InterPro" id="IPR036061">
    <property type="entry name" value="CheW-like_dom_sf"/>
</dbReference>
<evidence type="ECO:0000256" key="1">
    <source>
        <dbReference type="SAM" id="MobiDB-lite"/>
    </source>
</evidence>
<keyword evidence="4" id="KW-1185">Reference proteome</keyword>
<organism evidence="3 4">
    <name type="scientific">Hymenobacter ginsengisoli</name>
    <dbReference type="NCBI Taxonomy" id="1051626"/>
    <lineage>
        <taxon>Bacteria</taxon>
        <taxon>Pseudomonadati</taxon>
        <taxon>Bacteroidota</taxon>
        <taxon>Cytophagia</taxon>
        <taxon>Cytophagales</taxon>
        <taxon>Hymenobacteraceae</taxon>
        <taxon>Hymenobacter</taxon>
    </lineage>
</organism>
<protein>
    <submittedName>
        <fullName evidence="3">Chemotaxis protein CheW</fullName>
    </submittedName>
</protein>
<sequence>MADSASRPAPISGRAAPAAPEAVVQLIVFRLGDEDYGIRIEQVKEVTITPEVVKMPKTPPFIKGITNLRGDIIAVVDLEERFQLRPAGRPVPEFSYTLAVEAPDYTLGLIVREVPRPVTIPVSAIEPAPEFVQDSGQREKYLEGIAKLPGQQGVIIVLDMLKLLTPSEIMRLPGQAPSHGGRAAAKEAAATNAPSAGK</sequence>
<dbReference type="Proteomes" id="UP001501243">
    <property type="component" value="Unassembled WGS sequence"/>
</dbReference>
<accession>A0ABP8QQ39</accession>
<comment type="caution">
    <text evidence="3">The sequence shown here is derived from an EMBL/GenBank/DDBJ whole genome shotgun (WGS) entry which is preliminary data.</text>
</comment>
<dbReference type="PANTHER" id="PTHR22617:SF43">
    <property type="entry name" value="PROTEIN PILI"/>
    <property type="match status" value="1"/>
</dbReference>
<dbReference type="Gene3D" id="2.40.50.180">
    <property type="entry name" value="CheA-289, Domain 4"/>
    <property type="match status" value="1"/>
</dbReference>
<dbReference type="PANTHER" id="PTHR22617">
    <property type="entry name" value="CHEMOTAXIS SENSOR HISTIDINE KINASE-RELATED"/>
    <property type="match status" value="1"/>
</dbReference>